<protein>
    <submittedName>
        <fullName evidence="3">Translation initiation factor IF-2-like</fullName>
    </submittedName>
</protein>
<organism evidence="2 3">
    <name type="scientific">Phyllostomus discolor</name>
    <name type="common">pale spear-nosed bat</name>
    <dbReference type="NCBI Taxonomy" id="89673"/>
    <lineage>
        <taxon>Eukaryota</taxon>
        <taxon>Metazoa</taxon>
        <taxon>Chordata</taxon>
        <taxon>Craniata</taxon>
        <taxon>Vertebrata</taxon>
        <taxon>Euteleostomi</taxon>
        <taxon>Mammalia</taxon>
        <taxon>Eutheria</taxon>
        <taxon>Laurasiatheria</taxon>
        <taxon>Chiroptera</taxon>
        <taxon>Yangochiroptera</taxon>
        <taxon>Phyllostomidae</taxon>
        <taxon>Phyllostominae</taxon>
        <taxon>Phyllostomus</taxon>
    </lineage>
</organism>
<proteinExistence type="predicted"/>
<evidence type="ECO:0000256" key="1">
    <source>
        <dbReference type="SAM" id="MobiDB-lite"/>
    </source>
</evidence>
<name>A0A7E6DNP2_9CHIR</name>
<accession>A0A7E6DNP2</accession>
<dbReference type="RefSeq" id="XP_035880778.1">
    <property type="nucleotide sequence ID" value="XM_036024885.1"/>
</dbReference>
<dbReference type="AlphaFoldDB" id="A0A7E6DNP2"/>
<reference evidence="3" key="1">
    <citation type="submission" date="2025-08" db="UniProtKB">
        <authorList>
            <consortium name="RefSeq"/>
        </authorList>
    </citation>
    <scope>IDENTIFICATION</scope>
    <source>
        <tissue evidence="3">Muscle</tissue>
    </source>
</reference>
<evidence type="ECO:0000313" key="3">
    <source>
        <dbReference type="RefSeq" id="XP_035880778.1"/>
    </source>
</evidence>
<dbReference type="InParanoid" id="A0A7E6DNP2"/>
<gene>
    <name evidence="3" type="primary">LOC118500367</name>
</gene>
<dbReference type="OrthoDB" id="10663369at2759"/>
<evidence type="ECO:0000313" key="2">
    <source>
        <dbReference type="Proteomes" id="UP000504628"/>
    </source>
</evidence>
<keyword evidence="2" id="KW-1185">Reference proteome</keyword>
<dbReference type="KEGG" id="pdic:118500367"/>
<feature type="compositionally biased region" description="Low complexity" evidence="1">
    <location>
        <begin position="18"/>
        <end position="27"/>
    </location>
</feature>
<dbReference type="GeneID" id="118500367"/>
<sequence length="157" mass="16376">MILKKQKKVLFYEKSTKNPGRPRLLGNRPPPGGGAGWSRNPGEEGGSCTAPTTLLGAHRPSSDGSNRRQPPGKAQLSKNLKANSLEPLPALGAASVTPAHAGRRPGSEDAGGRARARRGMGGAYGGDSVVGVRLRSAHHLLLAGRVRSWSGGGLREY</sequence>
<dbReference type="Proteomes" id="UP000504628">
    <property type="component" value="Chromosome 4"/>
</dbReference>
<feature type="region of interest" description="Disordered" evidence="1">
    <location>
        <begin position="1"/>
        <end position="125"/>
    </location>
</feature>